<feature type="transmembrane region" description="Helical" evidence="1">
    <location>
        <begin position="12"/>
        <end position="34"/>
    </location>
</feature>
<evidence type="ECO:0000256" key="1">
    <source>
        <dbReference type="SAM" id="Phobius"/>
    </source>
</evidence>
<protein>
    <submittedName>
        <fullName evidence="2">Uncharacterized protein</fullName>
    </submittedName>
</protein>
<name>A0AAD8K851_TARER</name>
<evidence type="ECO:0000313" key="3">
    <source>
        <dbReference type="Proteomes" id="UP001229421"/>
    </source>
</evidence>
<keyword evidence="1" id="KW-1133">Transmembrane helix</keyword>
<keyword evidence="3" id="KW-1185">Reference proteome</keyword>
<gene>
    <name evidence="2" type="ORF">QVD17_26022</name>
</gene>
<sequence length="100" mass="11616">MNSVLVMYRVNIFVSSNLHDIILKSLFFLLLIVYKIHTYKIHTSKSFPRNTLVLSSITFQINILLTKTQQAQTLNLFFPFFILQLLPNLQLVLISGFSCH</sequence>
<keyword evidence="1" id="KW-0472">Membrane</keyword>
<comment type="caution">
    <text evidence="2">The sequence shown here is derived from an EMBL/GenBank/DDBJ whole genome shotgun (WGS) entry which is preliminary data.</text>
</comment>
<accession>A0AAD8K851</accession>
<dbReference type="AlphaFoldDB" id="A0AAD8K851"/>
<keyword evidence="1" id="KW-0812">Transmembrane</keyword>
<dbReference type="EMBL" id="JAUHHV010000007">
    <property type="protein sequence ID" value="KAK1416903.1"/>
    <property type="molecule type" value="Genomic_DNA"/>
</dbReference>
<dbReference type="Proteomes" id="UP001229421">
    <property type="component" value="Unassembled WGS sequence"/>
</dbReference>
<evidence type="ECO:0000313" key="2">
    <source>
        <dbReference type="EMBL" id="KAK1416903.1"/>
    </source>
</evidence>
<reference evidence="2" key="1">
    <citation type="journal article" date="2023" name="bioRxiv">
        <title>Improved chromosome-level genome assembly for marigold (Tagetes erecta).</title>
        <authorList>
            <person name="Jiang F."/>
            <person name="Yuan L."/>
            <person name="Wang S."/>
            <person name="Wang H."/>
            <person name="Xu D."/>
            <person name="Wang A."/>
            <person name="Fan W."/>
        </authorList>
    </citation>
    <scope>NUCLEOTIDE SEQUENCE</scope>
    <source>
        <strain evidence="2">WSJ</strain>
        <tissue evidence="2">Leaf</tissue>
    </source>
</reference>
<organism evidence="2 3">
    <name type="scientific">Tagetes erecta</name>
    <name type="common">African marigold</name>
    <dbReference type="NCBI Taxonomy" id="13708"/>
    <lineage>
        <taxon>Eukaryota</taxon>
        <taxon>Viridiplantae</taxon>
        <taxon>Streptophyta</taxon>
        <taxon>Embryophyta</taxon>
        <taxon>Tracheophyta</taxon>
        <taxon>Spermatophyta</taxon>
        <taxon>Magnoliopsida</taxon>
        <taxon>eudicotyledons</taxon>
        <taxon>Gunneridae</taxon>
        <taxon>Pentapetalae</taxon>
        <taxon>asterids</taxon>
        <taxon>campanulids</taxon>
        <taxon>Asterales</taxon>
        <taxon>Asteraceae</taxon>
        <taxon>Asteroideae</taxon>
        <taxon>Heliantheae alliance</taxon>
        <taxon>Tageteae</taxon>
        <taxon>Tagetes</taxon>
    </lineage>
</organism>
<proteinExistence type="predicted"/>
<feature type="transmembrane region" description="Helical" evidence="1">
    <location>
        <begin position="77"/>
        <end position="97"/>
    </location>
</feature>